<evidence type="ECO:0000256" key="6">
    <source>
        <dbReference type="ARBA" id="ARBA00023157"/>
    </source>
</evidence>
<comment type="similarity">
    <text evidence="8">Belongs to the cysteine-rich repeat secretory protein family. Plasmodesmata-located proteins (PDLD) subfamily.</text>
</comment>
<dbReference type="SMR" id="A0A8I6Z1W4"/>
<keyword evidence="3 9" id="KW-0732">Signal</keyword>
<dbReference type="FunFam" id="3.30.430.20:FF:000015">
    <property type="entry name" value="Cysteine-rich receptor-like protein kinase 3"/>
    <property type="match status" value="1"/>
</dbReference>
<dbReference type="Pfam" id="PF01657">
    <property type="entry name" value="Stress-antifung"/>
    <property type="match status" value="2"/>
</dbReference>
<proteinExistence type="inferred from homology"/>
<feature type="domain" description="Gnk2-homologous" evidence="10">
    <location>
        <begin position="144"/>
        <end position="247"/>
    </location>
</feature>
<evidence type="ECO:0000313" key="12">
    <source>
        <dbReference type="Proteomes" id="UP000011116"/>
    </source>
</evidence>
<dbReference type="PANTHER" id="PTHR32080:SF27">
    <property type="entry name" value="OS01G0548750 PROTEIN"/>
    <property type="match status" value="1"/>
</dbReference>
<evidence type="ECO:0000256" key="7">
    <source>
        <dbReference type="ARBA" id="ARBA00024184"/>
    </source>
</evidence>
<dbReference type="Gramene" id="HORVU.MOREX.r3.7HG0657240.1">
    <property type="protein sequence ID" value="HORVU.MOREX.r3.7HG0657240.1"/>
    <property type="gene ID" value="HORVU.MOREX.r3.7HG0657240"/>
</dbReference>
<name>A0A8I6Z1W4_HORVV</name>
<evidence type="ECO:0000256" key="3">
    <source>
        <dbReference type="ARBA" id="ARBA00022729"/>
    </source>
</evidence>
<keyword evidence="5" id="KW-0965">Cell junction</keyword>
<keyword evidence="6" id="KW-1015">Disulfide bond</keyword>
<comment type="subcellular location">
    <subcellularLocation>
        <location evidence="7">Cell junction</location>
        <location evidence="7">Plasmodesma</location>
    </subcellularLocation>
    <subcellularLocation>
        <location evidence="1">Cell membrane</location>
        <topology evidence="1">Single-pass type I membrane protein</topology>
    </subcellularLocation>
</comment>
<dbReference type="AlphaFoldDB" id="A0A8I6Z1W4"/>
<evidence type="ECO:0000313" key="11">
    <source>
        <dbReference type="EnsemblPlants" id="HORVU.MOREX.r3.7HG0657240.1"/>
    </source>
</evidence>
<keyword evidence="12" id="KW-1185">Reference proteome</keyword>
<feature type="signal peptide" evidence="9">
    <location>
        <begin position="1"/>
        <end position="28"/>
    </location>
</feature>
<reference evidence="12" key="1">
    <citation type="journal article" date="2012" name="Nature">
        <title>A physical, genetic and functional sequence assembly of the barley genome.</title>
        <authorList>
            <consortium name="The International Barley Genome Sequencing Consortium"/>
            <person name="Mayer K.F."/>
            <person name="Waugh R."/>
            <person name="Brown J.W."/>
            <person name="Schulman A."/>
            <person name="Langridge P."/>
            <person name="Platzer M."/>
            <person name="Fincher G.B."/>
            <person name="Muehlbauer G.J."/>
            <person name="Sato K."/>
            <person name="Close T.J."/>
            <person name="Wise R.P."/>
            <person name="Stein N."/>
        </authorList>
    </citation>
    <scope>NUCLEOTIDE SEQUENCE [LARGE SCALE GENOMIC DNA]</scope>
    <source>
        <strain evidence="12">cv. Morex</strain>
    </source>
</reference>
<dbReference type="PROSITE" id="PS51473">
    <property type="entry name" value="GNK2"/>
    <property type="match status" value="2"/>
</dbReference>
<dbReference type="Gramene" id="HORVU.MOREX.r2.7HG0545410.1">
    <property type="protein sequence ID" value="HORVU.MOREX.r2.7HG0545410.1"/>
    <property type="gene ID" value="HORVU.MOREX.r2.7HG0545410"/>
</dbReference>
<feature type="domain" description="Gnk2-homologous" evidence="10">
    <location>
        <begin position="32"/>
        <end position="136"/>
    </location>
</feature>
<keyword evidence="2" id="KW-0945">Host-virus interaction</keyword>
<evidence type="ECO:0000256" key="4">
    <source>
        <dbReference type="ARBA" id="ARBA00022737"/>
    </source>
</evidence>
<evidence type="ECO:0000256" key="1">
    <source>
        <dbReference type="ARBA" id="ARBA00004251"/>
    </source>
</evidence>
<reference evidence="11" key="3">
    <citation type="submission" date="2022-01" db="UniProtKB">
        <authorList>
            <consortium name="EnsemblPlants"/>
        </authorList>
    </citation>
    <scope>IDENTIFICATION</scope>
    <source>
        <strain evidence="11">subsp. vulgare</strain>
    </source>
</reference>
<feature type="chain" id="PRO_5035144106" description="Gnk2-homologous domain-containing protein" evidence="9">
    <location>
        <begin position="29"/>
        <end position="329"/>
    </location>
</feature>
<dbReference type="InterPro" id="IPR051378">
    <property type="entry name" value="Cell2Cell_Antifungal"/>
</dbReference>
<keyword evidence="4" id="KW-0677">Repeat</keyword>
<evidence type="ECO:0000256" key="2">
    <source>
        <dbReference type="ARBA" id="ARBA00022581"/>
    </source>
</evidence>
<evidence type="ECO:0000256" key="5">
    <source>
        <dbReference type="ARBA" id="ARBA00022949"/>
    </source>
</evidence>
<sequence>MVTHQWPGPGVTALLLAFAWALSGTSEGDPRTAVAGHLCAQGSAVSGNDVASYFVPAMEVVQLNVSADGFGTYSVGRSMSDPNTMFALGQCLRDLRPVDCKLCFAEVRSQLQKCYPRVGGRVFLDGCFGRYSNYSFFGEAVGPTDEAVCDSKKNSITTLDGFSDAVYTAVANVTKAPVRRNGYAVGSAEVGGATAFVLAQCWESLNKTACDQCLRAAADTVLRKCVPGMEGRGLYTGCYLRYSTRLFWNLDATAVSGSSGMNNVNKTRDNYGEALCYTYVTLVQSTSIDPSNNCIGLQGLASPMTLPNYSHMKISSYEKLIEEHVMKID</sequence>
<evidence type="ECO:0000256" key="9">
    <source>
        <dbReference type="SAM" id="SignalP"/>
    </source>
</evidence>
<dbReference type="PANTHER" id="PTHR32080">
    <property type="entry name" value="ANTIFUNGAL PROTEIN GINKBILOBIN-2-LIKE"/>
    <property type="match status" value="1"/>
</dbReference>
<dbReference type="Proteomes" id="UP000011116">
    <property type="component" value="Chromosome 7H"/>
</dbReference>
<dbReference type="Gene3D" id="3.30.430.20">
    <property type="entry name" value="Gnk2 domain, C-X8-C-X2-C motif"/>
    <property type="match status" value="2"/>
</dbReference>
<dbReference type="GO" id="GO:0009506">
    <property type="term" value="C:plasmodesma"/>
    <property type="evidence" value="ECO:0000318"/>
    <property type="project" value="GO_Central"/>
</dbReference>
<dbReference type="InterPro" id="IPR038408">
    <property type="entry name" value="GNK2_sf"/>
</dbReference>
<dbReference type="EnsemblPlants" id="HORVU.MOREX.r3.7HG0657240.1">
    <property type="protein sequence ID" value="HORVU.MOREX.r3.7HG0657240.1"/>
    <property type="gene ID" value="HORVU.MOREX.r3.7HG0657240"/>
</dbReference>
<organism evidence="11 12">
    <name type="scientific">Hordeum vulgare subsp. vulgare</name>
    <name type="common">Domesticated barley</name>
    <dbReference type="NCBI Taxonomy" id="112509"/>
    <lineage>
        <taxon>Eukaryota</taxon>
        <taxon>Viridiplantae</taxon>
        <taxon>Streptophyta</taxon>
        <taxon>Embryophyta</taxon>
        <taxon>Tracheophyta</taxon>
        <taxon>Spermatophyta</taxon>
        <taxon>Magnoliopsida</taxon>
        <taxon>Liliopsida</taxon>
        <taxon>Poales</taxon>
        <taxon>Poaceae</taxon>
        <taxon>BOP clade</taxon>
        <taxon>Pooideae</taxon>
        <taxon>Triticodae</taxon>
        <taxon>Triticeae</taxon>
        <taxon>Hordeinae</taxon>
        <taxon>Hordeum</taxon>
    </lineage>
</organism>
<dbReference type="GO" id="GO:0005886">
    <property type="term" value="C:plasma membrane"/>
    <property type="evidence" value="ECO:0007669"/>
    <property type="project" value="UniProtKB-SubCell"/>
</dbReference>
<reference evidence="11" key="2">
    <citation type="submission" date="2020-10" db="EMBL/GenBank/DDBJ databases">
        <authorList>
            <person name="Scholz U."/>
            <person name="Mascher M."/>
            <person name="Fiebig A."/>
        </authorList>
    </citation>
    <scope>NUCLEOTIDE SEQUENCE [LARGE SCALE GENOMIC DNA]</scope>
    <source>
        <strain evidence="11">cv. Morex</strain>
    </source>
</reference>
<accession>A0A8I6Z1W4</accession>
<dbReference type="InterPro" id="IPR002902">
    <property type="entry name" value="GNK2"/>
</dbReference>
<evidence type="ECO:0000259" key="10">
    <source>
        <dbReference type="PROSITE" id="PS51473"/>
    </source>
</evidence>
<evidence type="ECO:0000256" key="8">
    <source>
        <dbReference type="ARBA" id="ARBA00038393"/>
    </source>
</evidence>
<protein>
    <recommendedName>
        <fullName evidence="10">Gnk2-homologous domain-containing protein</fullName>
    </recommendedName>
</protein>
<dbReference type="CDD" id="cd23509">
    <property type="entry name" value="Gnk2-like"/>
    <property type="match status" value="2"/>
</dbReference>